<dbReference type="Pfam" id="PF16925">
    <property type="entry name" value="TetR_C_13"/>
    <property type="match status" value="1"/>
</dbReference>
<dbReference type="GO" id="GO:0003677">
    <property type="term" value="F:DNA binding"/>
    <property type="evidence" value="ECO:0007669"/>
    <property type="project" value="UniProtKB-UniRule"/>
</dbReference>
<dbReference type="AlphaFoldDB" id="A0A1I6L0E9"/>
<feature type="DNA-binding region" description="H-T-H motif" evidence="4">
    <location>
        <begin position="46"/>
        <end position="65"/>
    </location>
</feature>
<proteinExistence type="predicted"/>
<dbReference type="Gene3D" id="1.10.10.60">
    <property type="entry name" value="Homeodomain-like"/>
    <property type="match status" value="1"/>
</dbReference>
<dbReference type="STRING" id="474950.SAMN05421771_0022"/>
<keyword evidence="1" id="KW-0805">Transcription regulation</keyword>
<dbReference type="InterPro" id="IPR011075">
    <property type="entry name" value="TetR_C"/>
</dbReference>
<dbReference type="InterPro" id="IPR036271">
    <property type="entry name" value="Tet_transcr_reg_TetR-rel_C_sf"/>
</dbReference>
<evidence type="ECO:0000256" key="1">
    <source>
        <dbReference type="ARBA" id="ARBA00023015"/>
    </source>
</evidence>
<keyword evidence="3" id="KW-0804">Transcription</keyword>
<evidence type="ECO:0000256" key="4">
    <source>
        <dbReference type="PROSITE-ProRule" id="PRU00335"/>
    </source>
</evidence>
<dbReference type="PANTHER" id="PTHR47506:SF1">
    <property type="entry name" value="HTH-TYPE TRANSCRIPTIONAL REGULATOR YJDC"/>
    <property type="match status" value="1"/>
</dbReference>
<dbReference type="Pfam" id="PF00440">
    <property type="entry name" value="TetR_N"/>
    <property type="match status" value="1"/>
</dbReference>
<evidence type="ECO:0000259" key="5">
    <source>
        <dbReference type="PROSITE" id="PS50977"/>
    </source>
</evidence>
<evidence type="ECO:0000256" key="3">
    <source>
        <dbReference type="ARBA" id="ARBA00023163"/>
    </source>
</evidence>
<feature type="domain" description="HTH tetR-type" evidence="5">
    <location>
        <begin position="23"/>
        <end position="83"/>
    </location>
</feature>
<evidence type="ECO:0000313" key="7">
    <source>
        <dbReference type="Proteomes" id="UP000199024"/>
    </source>
</evidence>
<dbReference type="SUPFAM" id="SSF48498">
    <property type="entry name" value="Tetracyclin repressor-like, C-terminal domain"/>
    <property type="match status" value="1"/>
</dbReference>
<dbReference type="RefSeq" id="WP_217644052.1">
    <property type="nucleotide sequence ID" value="NZ_FOZL01000001.1"/>
</dbReference>
<dbReference type="InterPro" id="IPR009057">
    <property type="entry name" value="Homeodomain-like_sf"/>
</dbReference>
<dbReference type="PANTHER" id="PTHR47506">
    <property type="entry name" value="TRANSCRIPTIONAL REGULATORY PROTEIN"/>
    <property type="match status" value="1"/>
</dbReference>
<name>A0A1I6L0E9_9BACT</name>
<protein>
    <submittedName>
        <fullName evidence="6">Transcriptional regulator, TetR family</fullName>
    </submittedName>
</protein>
<gene>
    <name evidence="6" type="ORF">SAMN05421771_0022</name>
</gene>
<sequence>MPHETPQSAAETAVEIKMGRPRCFCEDAALEKAMRVFWEKGYEGATLADLTTAMGINRSSMYATFGDKQSLFRRALALYFEGPMSYIPKALAKPTAREVIDALLEGSMDLLSDSANPRGCLSVQGALATGTEAAEMKQAMIDLRRQGESLLAERFQRAHDEGDLPAHLAPADFARYISTILTGIGVQAANGSTPAELQRIVRIAKQSLPL</sequence>
<dbReference type="Proteomes" id="UP000199024">
    <property type="component" value="Unassembled WGS sequence"/>
</dbReference>
<keyword evidence="2 4" id="KW-0238">DNA-binding</keyword>
<dbReference type="PRINTS" id="PR00455">
    <property type="entry name" value="HTHTETR"/>
</dbReference>
<dbReference type="EMBL" id="FOZL01000001">
    <property type="protein sequence ID" value="SFR96660.1"/>
    <property type="molecule type" value="Genomic_DNA"/>
</dbReference>
<dbReference type="Gene3D" id="1.10.357.10">
    <property type="entry name" value="Tetracycline Repressor, domain 2"/>
    <property type="match status" value="1"/>
</dbReference>
<organism evidence="6 7">
    <name type="scientific">Granulicella pectinivorans</name>
    <dbReference type="NCBI Taxonomy" id="474950"/>
    <lineage>
        <taxon>Bacteria</taxon>
        <taxon>Pseudomonadati</taxon>
        <taxon>Acidobacteriota</taxon>
        <taxon>Terriglobia</taxon>
        <taxon>Terriglobales</taxon>
        <taxon>Acidobacteriaceae</taxon>
        <taxon>Granulicella</taxon>
    </lineage>
</organism>
<evidence type="ECO:0000313" key="6">
    <source>
        <dbReference type="EMBL" id="SFR96660.1"/>
    </source>
</evidence>
<reference evidence="6 7" key="1">
    <citation type="submission" date="2016-10" db="EMBL/GenBank/DDBJ databases">
        <authorList>
            <person name="de Groot N.N."/>
        </authorList>
    </citation>
    <scope>NUCLEOTIDE SEQUENCE [LARGE SCALE GENOMIC DNA]</scope>
    <source>
        <strain evidence="6 7">DSM 21001</strain>
    </source>
</reference>
<keyword evidence="7" id="KW-1185">Reference proteome</keyword>
<dbReference type="PROSITE" id="PS50977">
    <property type="entry name" value="HTH_TETR_2"/>
    <property type="match status" value="1"/>
</dbReference>
<evidence type="ECO:0000256" key="2">
    <source>
        <dbReference type="ARBA" id="ARBA00023125"/>
    </source>
</evidence>
<dbReference type="SUPFAM" id="SSF46689">
    <property type="entry name" value="Homeodomain-like"/>
    <property type="match status" value="1"/>
</dbReference>
<dbReference type="InterPro" id="IPR001647">
    <property type="entry name" value="HTH_TetR"/>
</dbReference>
<accession>A0A1I6L0E9</accession>